<protein>
    <submittedName>
        <fullName evidence="1">Uncharacterized protein</fullName>
    </submittedName>
</protein>
<reference evidence="1 2" key="1">
    <citation type="journal article" date="2007" name="Genome Res.">
        <title>Reductive evolution and niche adaptation inferred from the genome of Mycobacterium ulcerans, the causative agent of Buruli ulcer.</title>
        <authorList>
            <person name="Stinear T.P."/>
            <person name="Seemann T."/>
            <person name="Pidot S."/>
            <person name="Frigui W."/>
            <person name="Reysset G."/>
            <person name="Garnier T."/>
            <person name="Meurice G."/>
            <person name="Simon D."/>
            <person name="Bouchier C."/>
            <person name="Ma L."/>
            <person name="Tichit M."/>
            <person name="Porter J.L."/>
            <person name="Ryan J."/>
            <person name="Johnson P.D."/>
            <person name="Davies J.K."/>
            <person name="Jenkin G.A."/>
            <person name="Small P.L."/>
            <person name="Jones L.M."/>
            <person name="Tekaia F."/>
            <person name="Laval F."/>
            <person name="Daffe M."/>
            <person name="Parkhill J."/>
            <person name="Cole S.T."/>
        </authorList>
    </citation>
    <scope>NUCLEOTIDE SEQUENCE [LARGE SCALE GENOMIC DNA]</scope>
    <source>
        <strain evidence="1 2">Agy99</strain>
    </source>
</reference>
<dbReference type="AlphaFoldDB" id="A0PLY8"/>
<name>A0PLY8_MYCUA</name>
<evidence type="ECO:0000313" key="1">
    <source>
        <dbReference type="EMBL" id="ABL03357.1"/>
    </source>
</evidence>
<dbReference type="EMBL" id="CP000325">
    <property type="protein sequence ID" value="ABL03357.1"/>
    <property type="molecule type" value="Genomic_DNA"/>
</dbReference>
<dbReference type="eggNOG" id="ENOG5030MZD">
    <property type="taxonomic scope" value="Bacteria"/>
</dbReference>
<accession>A0PLY8</accession>
<dbReference type="Proteomes" id="UP000000765">
    <property type="component" value="Chromosome"/>
</dbReference>
<sequence length="78" mass="8100">MHLLNFGAPVSAPATSGPTLAQPVRSVAAMPQLPVLTVSSRQMPAVALEPIAENVMARIVLSSAWINAEIPTGRLGVQ</sequence>
<proteinExistence type="predicted"/>
<organism evidence="1 2">
    <name type="scientific">Mycobacterium ulcerans (strain Agy99)</name>
    <dbReference type="NCBI Taxonomy" id="362242"/>
    <lineage>
        <taxon>Bacteria</taxon>
        <taxon>Bacillati</taxon>
        <taxon>Actinomycetota</taxon>
        <taxon>Actinomycetes</taxon>
        <taxon>Mycobacteriales</taxon>
        <taxon>Mycobacteriaceae</taxon>
        <taxon>Mycobacterium</taxon>
        <taxon>Mycobacterium ulcerans group</taxon>
    </lineage>
</organism>
<dbReference type="KEGG" id="mul:MUL_0702"/>
<gene>
    <name evidence="1" type="ordered locus">MUL_0702</name>
</gene>
<dbReference type="HOGENOM" id="CLU_2618304_0_0_11"/>
<evidence type="ECO:0000313" key="2">
    <source>
        <dbReference type="Proteomes" id="UP000000765"/>
    </source>
</evidence>